<dbReference type="Proteomes" id="UP000663859">
    <property type="component" value="Unassembled WGS sequence"/>
</dbReference>
<reference evidence="1" key="1">
    <citation type="submission" date="2021-02" db="EMBL/GenBank/DDBJ databases">
        <authorList>
            <person name="Cremers G."/>
            <person name="Picone N."/>
        </authorList>
    </citation>
    <scope>NUCLEOTIDE SEQUENCE</scope>
    <source>
        <strain evidence="1">PQ17</strain>
    </source>
</reference>
<organism evidence="1 2">
    <name type="scientific">Candidatus Methylacidithermus pantelleriae</name>
    <dbReference type="NCBI Taxonomy" id="2744239"/>
    <lineage>
        <taxon>Bacteria</taxon>
        <taxon>Pseudomonadati</taxon>
        <taxon>Verrucomicrobiota</taxon>
        <taxon>Methylacidiphilae</taxon>
        <taxon>Methylacidiphilales</taxon>
        <taxon>Methylacidiphilaceae</taxon>
        <taxon>Candidatus Methylacidithermus</taxon>
    </lineage>
</organism>
<evidence type="ECO:0000313" key="2">
    <source>
        <dbReference type="Proteomes" id="UP000663859"/>
    </source>
</evidence>
<name>A0A8J2BP04_9BACT</name>
<protein>
    <submittedName>
        <fullName evidence="1">Uncharacterized protein</fullName>
    </submittedName>
</protein>
<gene>
    <name evidence="1" type="ORF">MPNT_190032</name>
</gene>
<keyword evidence="2" id="KW-1185">Reference proteome</keyword>
<accession>A0A8J2BP04</accession>
<proteinExistence type="predicted"/>
<evidence type="ECO:0000313" key="1">
    <source>
        <dbReference type="EMBL" id="CAF0695409.1"/>
    </source>
</evidence>
<dbReference type="EMBL" id="CAJNOB010000011">
    <property type="protein sequence ID" value="CAF0695409.1"/>
    <property type="molecule type" value="Genomic_DNA"/>
</dbReference>
<dbReference type="AlphaFoldDB" id="A0A8J2BP04"/>
<comment type="caution">
    <text evidence="1">The sequence shown here is derived from an EMBL/GenBank/DDBJ whole genome shotgun (WGS) entry which is preliminary data.</text>
</comment>
<sequence>MKKPSSLKTKTFVQTRANHIGRGLKTLPGEAADGKTKEYLSRDLELSLVWVGVTLNISTNGRKGLLQDSMAVVRKEAG</sequence>